<sequence>MTALFLLAVLISTGYLISCVIWPFRACRTCAGAGRFRSPSGKAWRYCRKCSGRGAQLRTGRRIWNALKRIDRR</sequence>
<proteinExistence type="predicted"/>
<dbReference type="Proteomes" id="UP000680206">
    <property type="component" value="Unassembled WGS sequence"/>
</dbReference>
<reference evidence="1 2" key="1">
    <citation type="submission" date="2021-03" db="EMBL/GenBank/DDBJ databases">
        <title>Actinomadura violae sp. nov., isolated from lichen in Thailand.</title>
        <authorList>
            <person name="Kanchanasin P."/>
            <person name="Saeng-In P."/>
            <person name="Phongsopitanun W."/>
            <person name="Yuki M."/>
            <person name="Kudo T."/>
            <person name="Ohkuma M."/>
            <person name="Tanasupawat S."/>
        </authorList>
    </citation>
    <scope>NUCLEOTIDE SEQUENCE [LARGE SCALE GENOMIC DNA]</scope>
    <source>
        <strain evidence="1 2">LCR2-06</strain>
    </source>
</reference>
<evidence type="ECO:0000313" key="2">
    <source>
        <dbReference type="Proteomes" id="UP000680206"/>
    </source>
</evidence>
<comment type="caution">
    <text evidence="1">The sequence shown here is derived from an EMBL/GenBank/DDBJ whole genome shotgun (WGS) entry which is preliminary data.</text>
</comment>
<protein>
    <submittedName>
        <fullName evidence="1">Uncharacterized protein</fullName>
    </submittedName>
</protein>
<gene>
    <name evidence="1" type="ORF">J4709_03070</name>
</gene>
<dbReference type="EMBL" id="JAGEPF010000002">
    <property type="protein sequence ID" value="MBO2456571.1"/>
    <property type="molecule type" value="Genomic_DNA"/>
</dbReference>
<name>A0ABS3RIK8_9ACTN</name>
<evidence type="ECO:0000313" key="1">
    <source>
        <dbReference type="EMBL" id="MBO2456571.1"/>
    </source>
</evidence>
<accession>A0ABS3RIK8</accession>
<organism evidence="1 2">
    <name type="scientific">Actinomadura violacea</name>
    <dbReference type="NCBI Taxonomy" id="2819934"/>
    <lineage>
        <taxon>Bacteria</taxon>
        <taxon>Bacillati</taxon>
        <taxon>Actinomycetota</taxon>
        <taxon>Actinomycetes</taxon>
        <taxon>Streptosporangiales</taxon>
        <taxon>Thermomonosporaceae</taxon>
        <taxon>Actinomadura</taxon>
    </lineage>
</organism>
<keyword evidence="2" id="KW-1185">Reference proteome</keyword>
<dbReference type="RefSeq" id="WP_208236613.1">
    <property type="nucleotide sequence ID" value="NZ_JAGEPF010000002.1"/>
</dbReference>